<dbReference type="SUPFAM" id="SSF52540">
    <property type="entry name" value="P-loop containing nucleoside triphosphate hydrolases"/>
    <property type="match status" value="1"/>
</dbReference>
<reference evidence="2" key="1">
    <citation type="submission" date="2001-07" db="EMBL/GenBank/DDBJ databases">
        <title>Oryza sativa nipponbare(GA3) genomic DNA, chromosome 7, BAC clone:OJ1119_A04.</title>
        <authorList>
            <person name="Sasaki T."/>
            <person name="Matsumoto T."/>
            <person name="Yamamoto K."/>
        </authorList>
    </citation>
    <scope>NUCLEOTIDE SEQUENCE</scope>
</reference>
<accession>Q7EYF6</accession>
<dbReference type="GO" id="GO:0043531">
    <property type="term" value="F:ADP binding"/>
    <property type="evidence" value="ECO:0007669"/>
    <property type="project" value="InterPro"/>
</dbReference>
<reference evidence="1" key="2">
    <citation type="submission" date="2002-07" db="EMBL/GenBank/DDBJ databases">
        <title>Oryza sativa nipponbare(GA3) genomic DNA, chromosome 7, BAC clone:OJ1138_B05.</title>
        <authorList>
            <person name="Sasaki T."/>
            <person name="Matsumoto T."/>
            <person name="Katayose Y."/>
        </authorList>
    </citation>
    <scope>NUCLEOTIDE SEQUENCE</scope>
</reference>
<name>Q7EYF6_ORYSJ</name>
<evidence type="ECO:0000313" key="2">
    <source>
        <dbReference type="EMBL" id="BAD30272.1"/>
    </source>
</evidence>
<protein>
    <submittedName>
        <fullName evidence="1">Uncharacterized protein</fullName>
    </submittedName>
</protein>
<sequence>MTLVVRNHFSQIVFFTRADLEDESIVDIRDGGVIKHRNARIPRNSKIIITSRSDKIARLGTTPPLRLQLLPKEAYWYFFKVCTFGSMDASEHPEIASVAMELAMESERSFMVANVFGRLLRSNTNTLYWRLVLASLREFKKKIRVVLLGGADQPQGRFDALGWKSQIAPNYSYTYSCEIQRPMCSRVFHSPIRWDFPDMYGRQEEENAEEWRLNG</sequence>
<proteinExistence type="predicted"/>
<dbReference type="InterPro" id="IPR027417">
    <property type="entry name" value="P-loop_NTPase"/>
</dbReference>
<evidence type="ECO:0000313" key="1">
    <source>
        <dbReference type="EMBL" id="BAC16203.1"/>
    </source>
</evidence>
<dbReference type="PANTHER" id="PTHR33377">
    <property type="entry name" value="OS10G0134700 PROTEIN-RELATED"/>
    <property type="match status" value="1"/>
</dbReference>
<dbReference type="EMBL" id="AP005486">
    <property type="protein sequence ID" value="BAC16203.1"/>
    <property type="molecule type" value="Genomic_DNA"/>
</dbReference>
<reference evidence="3" key="3">
    <citation type="journal article" date="2005" name="Nature">
        <title>The map-based sequence of the rice genome.</title>
        <authorList>
            <consortium name="International rice genome sequencing project (IRGSP)"/>
            <person name="Matsumoto T."/>
            <person name="Wu J."/>
            <person name="Kanamori H."/>
            <person name="Katayose Y."/>
            <person name="Fujisawa M."/>
            <person name="Namiki N."/>
            <person name="Mizuno H."/>
            <person name="Yamamoto K."/>
            <person name="Antonio B.A."/>
            <person name="Baba T."/>
            <person name="Sakata K."/>
            <person name="Nagamura Y."/>
            <person name="Aoki H."/>
            <person name="Arikawa K."/>
            <person name="Arita K."/>
            <person name="Bito T."/>
            <person name="Chiden Y."/>
            <person name="Fujitsuka N."/>
            <person name="Fukunaka R."/>
            <person name="Hamada M."/>
            <person name="Harada C."/>
            <person name="Hayashi A."/>
            <person name="Hijishita S."/>
            <person name="Honda M."/>
            <person name="Hosokawa S."/>
            <person name="Ichikawa Y."/>
            <person name="Idonuma A."/>
            <person name="Iijima M."/>
            <person name="Ikeda M."/>
            <person name="Ikeno M."/>
            <person name="Ito K."/>
            <person name="Ito S."/>
            <person name="Ito T."/>
            <person name="Ito Y."/>
            <person name="Ito Y."/>
            <person name="Iwabuchi A."/>
            <person name="Kamiya K."/>
            <person name="Karasawa W."/>
            <person name="Kurita K."/>
            <person name="Katagiri S."/>
            <person name="Kikuta A."/>
            <person name="Kobayashi H."/>
            <person name="Kobayashi N."/>
            <person name="Machita K."/>
            <person name="Maehara T."/>
            <person name="Masukawa M."/>
            <person name="Mizubayashi T."/>
            <person name="Mukai Y."/>
            <person name="Nagasaki H."/>
            <person name="Nagata Y."/>
            <person name="Naito S."/>
            <person name="Nakashima M."/>
            <person name="Nakama Y."/>
            <person name="Nakamichi Y."/>
            <person name="Nakamura M."/>
            <person name="Meguro A."/>
            <person name="Negishi M."/>
            <person name="Ohta I."/>
            <person name="Ohta T."/>
            <person name="Okamoto M."/>
            <person name="Ono N."/>
            <person name="Saji S."/>
            <person name="Sakaguchi M."/>
            <person name="Sakai K."/>
            <person name="Shibata M."/>
            <person name="Shimokawa T."/>
            <person name="Song J."/>
            <person name="Takazaki Y."/>
            <person name="Terasawa K."/>
            <person name="Tsugane M."/>
            <person name="Tsuji K."/>
            <person name="Ueda S."/>
            <person name="Waki K."/>
            <person name="Yamagata H."/>
            <person name="Yamamoto M."/>
            <person name="Yamamoto S."/>
            <person name="Yamane H."/>
            <person name="Yoshiki S."/>
            <person name="Yoshihara R."/>
            <person name="Yukawa K."/>
            <person name="Zhong H."/>
            <person name="Yano M."/>
            <person name="Yuan Q."/>
            <person name="Ouyang S."/>
            <person name="Liu J."/>
            <person name="Jones K.M."/>
            <person name="Gansberger K."/>
            <person name="Moffat K."/>
            <person name="Hill J."/>
            <person name="Bera J."/>
            <person name="Fadrosh D."/>
            <person name="Jin S."/>
            <person name="Johri S."/>
            <person name="Kim M."/>
            <person name="Overton L."/>
            <person name="Reardon M."/>
            <person name="Tsitrin T."/>
            <person name="Vuong H."/>
            <person name="Weaver B."/>
            <person name="Ciecko A."/>
            <person name="Tallon L."/>
            <person name="Jackson J."/>
            <person name="Pai G."/>
            <person name="Aken S.V."/>
            <person name="Utterback T."/>
            <person name="Reidmuller S."/>
            <person name="Feldblyum T."/>
            <person name="Hsiao J."/>
            <person name="Zismann V."/>
            <person name="Iobst S."/>
            <person name="de Vazeille A.R."/>
            <person name="Buell C.R."/>
            <person name="Ying K."/>
            <person name="Li Y."/>
            <person name="Lu T."/>
            <person name="Huang Y."/>
            <person name="Zhao Q."/>
            <person name="Feng Q."/>
            <person name="Zhang L."/>
            <person name="Zhu J."/>
            <person name="Weng Q."/>
            <person name="Mu J."/>
            <person name="Lu Y."/>
            <person name="Fan D."/>
            <person name="Liu Y."/>
            <person name="Guan J."/>
            <person name="Zhang Y."/>
            <person name="Yu S."/>
            <person name="Liu X."/>
            <person name="Zhang Y."/>
            <person name="Hong G."/>
            <person name="Han B."/>
            <person name="Choisne N."/>
            <person name="Demange N."/>
            <person name="Orjeda G."/>
            <person name="Samain S."/>
            <person name="Cattolico L."/>
            <person name="Pelletier E."/>
            <person name="Couloux A."/>
            <person name="Segurens B."/>
            <person name="Wincker P."/>
            <person name="D'Hont A."/>
            <person name="Scarpelli C."/>
            <person name="Weissenbach J."/>
            <person name="Salanoubat M."/>
            <person name="Quetier F."/>
            <person name="Yu Y."/>
            <person name="Kim H.R."/>
            <person name="Rambo T."/>
            <person name="Currie J."/>
            <person name="Collura K."/>
            <person name="Luo M."/>
            <person name="Yang T."/>
            <person name="Ammiraju J.S.S."/>
            <person name="Engler F."/>
            <person name="Soderlund C."/>
            <person name="Wing R.A."/>
            <person name="Palmer L.E."/>
            <person name="de la Bastide M."/>
            <person name="Spiegel L."/>
            <person name="Nascimento L."/>
            <person name="Zutavern T."/>
            <person name="O'Shaughnessy A."/>
            <person name="Dike S."/>
            <person name="Dedhia N."/>
            <person name="Preston R."/>
            <person name="Balija V."/>
            <person name="McCombie W.R."/>
            <person name="Chow T."/>
            <person name="Chen H."/>
            <person name="Chung M."/>
            <person name="Chen C."/>
            <person name="Shaw J."/>
            <person name="Wu H."/>
            <person name="Hsiao K."/>
            <person name="Chao Y."/>
            <person name="Chu M."/>
            <person name="Cheng C."/>
            <person name="Hour A."/>
            <person name="Lee P."/>
            <person name="Lin S."/>
            <person name="Lin Y."/>
            <person name="Liou J."/>
            <person name="Liu S."/>
            <person name="Hsing Y."/>
            <person name="Raghuvanshi S."/>
            <person name="Mohanty A."/>
            <person name="Bharti A.K."/>
            <person name="Gaur A."/>
            <person name="Gupta V."/>
            <person name="Kumar D."/>
            <person name="Ravi V."/>
            <person name="Vij S."/>
            <person name="Kapur A."/>
            <person name="Khurana P."/>
            <person name="Khurana P."/>
            <person name="Khurana J.P."/>
            <person name="Tyagi A.K."/>
            <person name="Gaikwad K."/>
            <person name="Singh A."/>
            <person name="Dalal V."/>
            <person name="Srivastava S."/>
            <person name="Dixit A."/>
            <person name="Pal A.K."/>
            <person name="Ghazi I.A."/>
            <person name="Yadav M."/>
            <person name="Pandit A."/>
            <person name="Bhargava A."/>
            <person name="Sureshbabu K."/>
            <person name="Batra K."/>
            <person name="Sharma T.R."/>
            <person name="Mohapatra T."/>
            <person name="Singh N.K."/>
            <person name="Messing J."/>
            <person name="Nelson A.B."/>
            <person name="Fuks G."/>
            <person name="Kavchok S."/>
            <person name="Keizer G."/>
            <person name="Linton E."/>
            <person name="Llaca V."/>
            <person name="Song R."/>
            <person name="Tanyolac B."/>
            <person name="Young S."/>
            <person name="Ho-Il K."/>
            <person name="Hahn J.H."/>
            <person name="Sangsakoo G."/>
            <person name="Vanavichit A."/>
            <person name="de Mattos Luiz.A.T."/>
            <person name="Zimmer P.D."/>
            <person name="Malone G."/>
            <person name="Dellagostin O."/>
            <person name="de Oliveira A.C."/>
            <person name="Bevan M."/>
            <person name="Bancroft I."/>
            <person name="Minx P."/>
            <person name="Cordum H."/>
            <person name="Wilson R."/>
            <person name="Cheng Z."/>
            <person name="Jin W."/>
            <person name="Jiang J."/>
            <person name="Leong S.A."/>
            <person name="Iwama H."/>
            <person name="Gojobori T."/>
            <person name="Itoh T."/>
            <person name="Niimura Y."/>
            <person name="Fujii Y."/>
            <person name="Habara T."/>
            <person name="Sakai H."/>
            <person name="Sato Y."/>
            <person name="Wilson G."/>
            <person name="Kumar K."/>
            <person name="McCouch S."/>
            <person name="Juretic N."/>
            <person name="Hoen D."/>
            <person name="Wright S."/>
            <person name="Bruskiewich R."/>
            <person name="Bureau T."/>
            <person name="Miyao A."/>
            <person name="Hirochika H."/>
            <person name="Nishikawa T."/>
            <person name="Kadowaki K."/>
            <person name="Sugiura M."/>
            <person name="Burr B."/>
            <person name="Sasaki T."/>
        </authorList>
    </citation>
    <scope>NUCLEOTIDE SEQUENCE [LARGE SCALE GENOMIC DNA]</scope>
    <source>
        <strain evidence="3">cv. Nipponbare</strain>
    </source>
</reference>
<dbReference type="Proteomes" id="UP000000763">
    <property type="component" value="Chromosome 7"/>
</dbReference>
<evidence type="ECO:0000313" key="3">
    <source>
        <dbReference type="Proteomes" id="UP000000763"/>
    </source>
</evidence>
<dbReference type="AlphaFoldDB" id="Q7EYF6"/>
<dbReference type="EMBL" id="AP003810">
    <property type="protein sequence ID" value="BAD30272.1"/>
    <property type="molecule type" value="Genomic_DNA"/>
</dbReference>
<reference evidence="3" key="4">
    <citation type="journal article" date="2008" name="Nucleic Acids Res.">
        <title>The rice annotation project database (RAP-DB): 2008 update.</title>
        <authorList>
            <consortium name="The rice annotation project (RAP)"/>
        </authorList>
    </citation>
    <scope>GENOME REANNOTATION</scope>
    <source>
        <strain evidence="3">cv. Nipponbare</strain>
    </source>
</reference>
<organism evidence="1 3">
    <name type="scientific">Oryza sativa subsp. japonica</name>
    <name type="common">Rice</name>
    <dbReference type="NCBI Taxonomy" id="39947"/>
    <lineage>
        <taxon>Eukaryota</taxon>
        <taxon>Viridiplantae</taxon>
        <taxon>Streptophyta</taxon>
        <taxon>Embryophyta</taxon>
        <taxon>Tracheophyta</taxon>
        <taxon>Spermatophyta</taxon>
        <taxon>Magnoliopsida</taxon>
        <taxon>Liliopsida</taxon>
        <taxon>Poales</taxon>
        <taxon>Poaceae</taxon>
        <taxon>BOP clade</taxon>
        <taxon>Oryzoideae</taxon>
        <taxon>Oryzeae</taxon>
        <taxon>Oryzinae</taxon>
        <taxon>Oryza</taxon>
        <taxon>Oryza sativa</taxon>
    </lineage>
</organism>
<dbReference type="PANTHER" id="PTHR33377:SF111">
    <property type="entry name" value="OS01G0355700 PROTEIN"/>
    <property type="match status" value="1"/>
</dbReference>
<gene>
    <name evidence="1" type="primary">OJ1138_B05.127</name>
    <name evidence="2" type="synonym">OJ1119_A04.101</name>
</gene>